<dbReference type="AlphaFoldDB" id="A0AAP0J384"/>
<organism evidence="1 2">
    <name type="scientific">Stephania cephalantha</name>
    <dbReference type="NCBI Taxonomy" id="152367"/>
    <lineage>
        <taxon>Eukaryota</taxon>
        <taxon>Viridiplantae</taxon>
        <taxon>Streptophyta</taxon>
        <taxon>Embryophyta</taxon>
        <taxon>Tracheophyta</taxon>
        <taxon>Spermatophyta</taxon>
        <taxon>Magnoliopsida</taxon>
        <taxon>Ranunculales</taxon>
        <taxon>Menispermaceae</taxon>
        <taxon>Menispermoideae</taxon>
        <taxon>Cissampelideae</taxon>
        <taxon>Stephania</taxon>
    </lineage>
</organism>
<dbReference type="Proteomes" id="UP001419268">
    <property type="component" value="Unassembled WGS sequence"/>
</dbReference>
<dbReference type="EMBL" id="JBBNAG010000006">
    <property type="protein sequence ID" value="KAK9125895.1"/>
    <property type="molecule type" value="Genomic_DNA"/>
</dbReference>
<accession>A0AAP0J384</accession>
<gene>
    <name evidence="1" type="ORF">Scep_014741</name>
</gene>
<comment type="caution">
    <text evidence="1">The sequence shown here is derived from an EMBL/GenBank/DDBJ whole genome shotgun (WGS) entry which is preliminary data.</text>
</comment>
<protein>
    <submittedName>
        <fullName evidence="1">Uncharacterized protein</fullName>
    </submittedName>
</protein>
<evidence type="ECO:0000313" key="2">
    <source>
        <dbReference type="Proteomes" id="UP001419268"/>
    </source>
</evidence>
<sequence>MHCASTSLGFSSRHALCTRSKVMEQPSDAAIDTHGAHNISTTKRYYLEIHATLSPTSLDFFPLYSTLPQMRVSSQAHETSHHVSFRAPFGSSSSYIPVIQTIISSCGSS</sequence>
<reference evidence="1 2" key="1">
    <citation type="submission" date="2024-01" db="EMBL/GenBank/DDBJ databases">
        <title>Genome assemblies of Stephania.</title>
        <authorList>
            <person name="Yang L."/>
        </authorList>
    </citation>
    <scope>NUCLEOTIDE SEQUENCE [LARGE SCALE GENOMIC DNA]</scope>
    <source>
        <strain evidence="1">JXDWG</strain>
        <tissue evidence="1">Leaf</tissue>
    </source>
</reference>
<evidence type="ECO:0000313" key="1">
    <source>
        <dbReference type="EMBL" id="KAK9125895.1"/>
    </source>
</evidence>
<keyword evidence="2" id="KW-1185">Reference proteome</keyword>
<proteinExistence type="predicted"/>
<name>A0AAP0J384_9MAGN</name>